<evidence type="ECO:0000313" key="2">
    <source>
        <dbReference type="EMBL" id="KAK8955485.1"/>
    </source>
</evidence>
<accession>A0ABR2M056</accession>
<dbReference type="Proteomes" id="UP001412067">
    <property type="component" value="Unassembled WGS sequence"/>
</dbReference>
<gene>
    <name evidence="2" type="ORF">KSP40_PGU001434</name>
</gene>
<organism evidence="2 3">
    <name type="scientific">Platanthera guangdongensis</name>
    <dbReference type="NCBI Taxonomy" id="2320717"/>
    <lineage>
        <taxon>Eukaryota</taxon>
        <taxon>Viridiplantae</taxon>
        <taxon>Streptophyta</taxon>
        <taxon>Embryophyta</taxon>
        <taxon>Tracheophyta</taxon>
        <taxon>Spermatophyta</taxon>
        <taxon>Magnoliopsida</taxon>
        <taxon>Liliopsida</taxon>
        <taxon>Asparagales</taxon>
        <taxon>Orchidaceae</taxon>
        <taxon>Orchidoideae</taxon>
        <taxon>Orchideae</taxon>
        <taxon>Orchidinae</taxon>
        <taxon>Platanthera</taxon>
    </lineage>
</organism>
<reference evidence="2 3" key="1">
    <citation type="journal article" date="2022" name="Nat. Plants">
        <title>Genomes of leafy and leafless Platanthera orchids illuminate the evolution of mycoheterotrophy.</title>
        <authorList>
            <person name="Li M.H."/>
            <person name="Liu K.W."/>
            <person name="Li Z."/>
            <person name="Lu H.C."/>
            <person name="Ye Q.L."/>
            <person name="Zhang D."/>
            <person name="Wang J.Y."/>
            <person name="Li Y.F."/>
            <person name="Zhong Z.M."/>
            <person name="Liu X."/>
            <person name="Yu X."/>
            <person name="Liu D.K."/>
            <person name="Tu X.D."/>
            <person name="Liu B."/>
            <person name="Hao Y."/>
            <person name="Liao X.Y."/>
            <person name="Jiang Y.T."/>
            <person name="Sun W.H."/>
            <person name="Chen J."/>
            <person name="Chen Y.Q."/>
            <person name="Ai Y."/>
            <person name="Zhai J.W."/>
            <person name="Wu S.S."/>
            <person name="Zhou Z."/>
            <person name="Hsiao Y.Y."/>
            <person name="Wu W.L."/>
            <person name="Chen Y.Y."/>
            <person name="Lin Y.F."/>
            <person name="Hsu J.L."/>
            <person name="Li C.Y."/>
            <person name="Wang Z.W."/>
            <person name="Zhao X."/>
            <person name="Zhong W.Y."/>
            <person name="Ma X.K."/>
            <person name="Ma L."/>
            <person name="Huang J."/>
            <person name="Chen G.Z."/>
            <person name="Huang M.Z."/>
            <person name="Huang L."/>
            <person name="Peng D.H."/>
            <person name="Luo Y.B."/>
            <person name="Zou S.Q."/>
            <person name="Chen S.P."/>
            <person name="Lan S."/>
            <person name="Tsai W.C."/>
            <person name="Van de Peer Y."/>
            <person name="Liu Z.J."/>
        </authorList>
    </citation>
    <scope>NUCLEOTIDE SEQUENCE [LARGE SCALE GENOMIC DNA]</scope>
    <source>
        <strain evidence="2">Lor288</strain>
    </source>
</reference>
<protein>
    <submittedName>
        <fullName evidence="2">Uncharacterized protein</fullName>
    </submittedName>
</protein>
<name>A0ABR2M056_9ASPA</name>
<evidence type="ECO:0000256" key="1">
    <source>
        <dbReference type="SAM" id="MobiDB-lite"/>
    </source>
</evidence>
<evidence type="ECO:0000313" key="3">
    <source>
        <dbReference type="Proteomes" id="UP001412067"/>
    </source>
</evidence>
<sequence length="178" mass="19540">MCHRKVSYNSDGYAEAPSAKPDSSPSPLYALAASREKTKPAPSSFGRMQEARNFFHASVGRPDTPFWGTPAFPGRADAMLESVLEFGAGGVREIRIRHCSDVSLCFAPERLRSSKIENYHVQAGWLPAAGSSATRRPGLIRVNADERRAADEHTAAGRHAMKRQLHNVVGGKMLYMQE</sequence>
<proteinExistence type="predicted"/>
<feature type="compositionally biased region" description="Low complexity" evidence="1">
    <location>
        <begin position="14"/>
        <end position="33"/>
    </location>
</feature>
<feature type="region of interest" description="Disordered" evidence="1">
    <location>
        <begin position="1"/>
        <end position="45"/>
    </location>
</feature>
<dbReference type="EMBL" id="JBBWWR010000013">
    <property type="protein sequence ID" value="KAK8955485.1"/>
    <property type="molecule type" value="Genomic_DNA"/>
</dbReference>
<keyword evidence="3" id="KW-1185">Reference proteome</keyword>
<comment type="caution">
    <text evidence="2">The sequence shown here is derived from an EMBL/GenBank/DDBJ whole genome shotgun (WGS) entry which is preliminary data.</text>
</comment>